<dbReference type="Gene3D" id="3.40.50.12780">
    <property type="entry name" value="N-terminal domain of ligase-like"/>
    <property type="match status" value="1"/>
</dbReference>
<dbReference type="EMBL" id="JADGJW010000424">
    <property type="protein sequence ID" value="KAJ3217505.1"/>
    <property type="molecule type" value="Genomic_DNA"/>
</dbReference>
<dbReference type="AlphaFoldDB" id="A0AAD5TZ86"/>
<sequence length="534" mass="60402">MRIHQSYLHKLKRLDVYNAMIENLKKPAVISSHNNVSDTTDFQTVLIKSKELSRRIEKEIGGVGFKNEPSKRISVLSHPDKNFIISLLSTWDTGNCFVPLCTSHPAKELKYIIENSDSKLILYHSCFKNKINELKLEIEDNNQIKYLQLDSNTKSDLVGVEEETFEISSKNFDKSLAAVIIYTSGTTGKPKGVVLTHLNIEAQIRSLQSAWGWEKDDKILNVLPLHHVHGLINVVFCALFTGASLEMNNGFKAIDVWKRFNTESQDLTLFMAVPTIYSKLIEEFHKMSKDDQIKSKNSLRQFRLMVSGSAALPEKIFEKWEAISGHKLLERYGMTEIGMVLGNPLIGERTSGEVGVPFPGVKLKILSDEGIDITNDCNKNGQLLVKGDQISVGYWNNSKANFESFDSEGYFKTGDIVKRGDNGRFKILGRASVDVIKIGGYKVSALEIEREILEMDNVKECSVFGKFDEVYGEKIICLVVLQNETLKFDLTQMRKFLQDKLAPYKIPQVLLVLKEIPKNIMGKVNKKELKKLVA</sequence>
<evidence type="ECO:0000256" key="1">
    <source>
        <dbReference type="ARBA" id="ARBA00006432"/>
    </source>
</evidence>
<dbReference type="PROSITE" id="PS00455">
    <property type="entry name" value="AMP_BINDING"/>
    <property type="match status" value="1"/>
</dbReference>
<dbReference type="PANTHER" id="PTHR43201:SF8">
    <property type="entry name" value="ACYL-COA SYNTHETASE FAMILY MEMBER 3"/>
    <property type="match status" value="1"/>
</dbReference>
<dbReference type="InterPro" id="IPR042099">
    <property type="entry name" value="ANL_N_sf"/>
</dbReference>
<evidence type="ECO:0000259" key="2">
    <source>
        <dbReference type="Pfam" id="PF00501"/>
    </source>
</evidence>
<organism evidence="4 5">
    <name type="scientific">Clydaea vesicula</name>
    <dbReference type="NCBI Taxonomy" id="447962"/>
    <lineage>
        <taxon>Eukaryota</taxon>
        <taxon>Fungi</taxon>
        <taxon>Fungi incertae sedis</taxon>
        <taxon>Chytridiomycota</taxon>
        <taxon>Chytridiomycota incertae sedis</taxon>
        <taxon>Chytridiomycetes</taxon>
        <taxon>Lobulomycetales</taxon>
        <taxon>Lobulomycetaceae</taxon>
        <taxon>Clydaea</taxon>
    </lineage>
</organism>
<dbReference type="Pfam" id="PF00501">
    <property type="entry name" value="AMP-binding"/>
    <property type="match status" value="1"/>
</dbReference>
<dbReference type="GO" id="GO:0031956">
    <property type="term" value="F:medium-chain fatty acid-CoA ligase activity"/>
    <property type="evidence" value="ECO:0007669"/>
    <property type="project" value="TreeGrafter"/>
</dbReference>
<comment type="similarity">
    <text evidence="1">Belongs to the ATP-dependent AMP-binding enzyme family.</text>
</comment>
<evidence type="ECO:0000313" key="5">
    <source>
        <dbReference type="Proteomes" id="UP001211065"/>
    </source>
</evidence>
<dbReference type="InterPro" id="IPR020845">
    <property type="entry name" value="AMP-binding_CS"/>
</dbReference>
<feature type="domain" description="AMP-dependent synthetase/ligase" evidence="2">
    <location>
        <begin position="68"/>
        <end position="395"/>
    </location>
</feature>
<gene>
    <name evidence="4" type="primary">ACSF3</name>
    <name evidence="4" type="ORF">HK099_005453</name>
</gene>
<dbReference type="Proteomes" id="UP001211065">
    <property type="component" value="Unassembled WGS sequence"/>
</dbReference>
<dbReference type="InterPro" id="IPR025110">
    <property type="entry name" value="AMP-bd_C"/>
</dbReference>
<reference evidence="4" key="1">
    <citation type="submission" date="2020-05" db="EMBL/GenBank/DDBJ databases">
        <title>Phylogenomic resolution of chytrid fungi.</title>
        <authorList>
            <person name="Stajich J.E."/>
            <person name="Amses K."/>
            <person name="Simmons R."/>
            <person name="Seto K."/>
            <person name="Myers J."/>
            <person name="Bonds A."/>
            <person name="Quandt C.A."/>
            <person name="Barry K."/>
            <person name="Liu P."/>
            <person name="Grigoriev I."/>
            <person name="Longcore J.E."/>
            <person name="James T.Y."/>
        </authorList>
    </citation>
    <scope>NUCLEOTIDE SEQUENCE</scope>
    <source>
        <strain evidence="4">JEL0476</strain>
    </source>
</reference>
<accession>A0AAD5TZ86</accession>
<evidence type="ECO:0000313" key="4">
    <source>
        <dbReference type="EMBL" id="KAJ3217505.1"/>
    </source>
</evidence>
<dbReference type="Gene3D" id="3.30.300.30">
    <property type="match status" value="1"/>
</dbReference>
<dbReference type="GO" id="GO:0006631">
    <property type="term" value="P:fatty acid metabolic process"/>
    <property type="evidence" value="ECO:0007669"/>
    <property type="project" value="TreeGrafter"/>
</dbReference>
<dbReference type="SUPFAM" id="SSF56801">
    <property type="entry name" value="Acetyl-CoA synthetase-like"/>
    <property type="match status" value="1"/>
</dbReference>
<proteinExistence type="inferred from homology"/>
<keyword evidence="5" id="KW-1185">Reference proteome</keyword>
<dbReference type="Pfam" id="PF13193">
    <property type="entry name" value="AMP-binding_C"/>
    <property type="match status" value="1"/>
</dbReference>
<protein>
    <submittedName>
        <fullName evidence="4">Acyl-CoA synthetase member 3, mitochondrial</fullName>
    </submittedName>
</protein>
<dbReference type="CDD" id="cd05941">
    <property type="entry name" value="MCS"/>
    <property type="match status" value="1"/>
</dbReference>
<feature type="domain" description="AMP-binding enzyme C-terminal" evidence="3">
    <location>
        <begin position="447"/>
        <end position="523"/>
    </location>
</feature>
<dbReference type="InterPro" id="IPR000873">
    <property type="entry name" value="AMP-dep_synth/lig_dom"/>
</dbReference>
<dbReference type="PANTHER" id="PTHR43201">
    <property type="entry name" value="ACYL-COA SYNTHETASE"/>
    <property type="match status" value="1"/>
</dbReference>
<name>A0AAD5TZ86_9FUNG</name>
<evidence type="ECO:0000259" key="3">
    <source>
        <dbReference type="Pfam" id="PF13193"/>
    </source>
</evidence>
<comment type="caution">
    <text evidence="4">The sequence shown here is derived from an EMBL/GenBank/DDBJ whole genome shotgun (WGS) entry which is preliminary data.</text>
</comment>
<dbReference type="InterPro" id="IPR045851">
    <property type="entry name" value="AMP-bd_C_sf"/>
</dbReference>